<organism evidence="1 2">
    <name type="scientific">Penicillium cf. viridicatum</name>
    <dbReference type="NCBI Taxonomy" id="2972119"/>
    <lineage>
        <taxon>Eukaryota</taxon>
        <taxon>Fungi</taxon>
        <taxon>Dikarya</taxon>
        <taxon>Ascomycota</taxon>
        <taxon>Pezizomycotina</taxon>
        <taxon>Eurotiomycetes</taxon>
        <taxon>Eurotiomycetidae</taxon>
        <taxon>Eurotiales</taxon>
        <taxon>Aspergillaceae</taxon>
        <taxon>Penicillium</taxon>
    </lineage>
</organism>
<reference evidence="1" key="2">
    <citation type="journal article" date="2023" name="IMA Fungus">
        <title>Comparative genomic study of the Penicillium genus elucidates a diverse pangenome and 15 lateral gene transfer events.</title>
        <authorList>
            <person name="Petersen C."/>
            <person name="Sorensen T."/>
            <person name="Nielsen M.R."/>
            <person name="Sondergaard T.E."/>
            <person name="Sorensen J.L."/>
            <person name="Fitzpatrick D.A."/>
            <person name="Frisvad J.C."/>
            <person name="Nielsen K.L."/>
        </authorList>
    </citation>
    <scope>NUCLEOTIDE SEQUENCE</scope>
    <source>
        <strain evidence="1">IBT 20477</strain>
    </source>
</reference>
<name>A0A9W9MLE1_9EURO</name>
<proteinExistence type="predicted"/>
<accession>A0A9W9MLE1</accession>
<gene>
    <name evidence="1" type="ORF">N7449_005592</name>
</gene>
<evidence type="ECO:0000313" key="1">
    <source>
        <dbReference type="EMBL" id="KAJ5203513.1"/>
    </source>
</evidence>
<dbReference type="AlphaFoldDB" id="A0A9W9MLE1"/>
<keyword evidence="2" id="KW-1185">Reference proteome</keyword>
<comment type="caution">
    <text evidence="1">The sequence shown here is derived from an EMBL/GenBank/DDBJ whole genome shotgun (WGS) entry which is preliminary data.</text>
</comment>
<reference evidence="1" key="1">
    <citation type="submission" date="2022-11" db="EMBL/GenBank/DDBJ databases">
        <authorList>
            <person name="Petersen C."/>
        </authorList>
    </citation>
    <scope>NUCLEOTIDE SEQUENCE</scope>
    <source>
        <strain evidence="1">IBT 20477</strain>
    </source>
</reference>
<dbReference type="Proteomes" id="UP001150942">
    <property type="component" value="Unassembled WGS sequence"/>
</dbReference>
<dbReference type="OrthoDB" id="16516at2759"/>
<evidence type="ECO:0000313" key="2">
    <source>
        <dbReference type="Proteomes" id="UP001150942"/>
    </source>
</evidence>
<sequence>MALGSLIEVVSIPGRFSQQCPGDDSIKDTLACRDIADYFIQNLLLDYIYGTRYGQMWRSDVLDLDKPMKDGSYDPGVRLQGRLGQA</sequence>
<protein>
    <submittedName>
        <fullName evidence="1">Uncharacterized protein</fullName>
    </submittedName>
</protein>
<dbReference type="EMBL" id="JAPQKQ010000003">
    <property type="protein sequence ID" value="KAJ5203513.1"/>
    <property type="molecule type" value="Genomic_DNA"/>
</dbReference>